<evidence type="ECO:0000313" key="2">
    <source>
        <dbReference type="EMBL" id="MCG2614185.1"/>
    </source>
</evidence>
<dbReference type="Proteomes" id="UP001165367">
    <property type="component" value="Unassembled WGS sequence"/>
</dbReference>
<comment type="caution">
    <text evidence="2">The sequence shown here is derived from an EMBL/GenBank/DDBJ whole genome shotgun (WGS) entry which is preliminary data.</text>
</comment>
<protein>
    <submittedName>
        <fullName evidence="2">Uncharacterized protein</fullName>
    </submittedName>
</protein>
<sequence length="61" mass="7229">MRLRLKDLLVMLNTASLAAIIVYLKYPDLNAAMICGLAIFIICMLIYLFLKFSWKRRQRDY</sequence>
<proteinExistence type="predicted"/>
<accession>A0ABS9KPG0</accession>
<keyword evidence="1" id="KW-0812">Transmembrane</keyword>
<evidence type="ECO:0000256" key="1">
    <source>
        <dbReference type="SAM" id="Phobius"/>
    </source>
</evidence>
<organism evidence="2 3">
    <name type="scientific">Terrimonas ginsenosidimutans</name>
    <dbReference type="NCBI Taxonomy" id="2908004"/>
    <lineage>
        <taxon>Bacteria</taxon>
        <taxon>Pseudomonadati</taxon>
        <taxon>Bacteroidota</taxon>
        <taxon>Chitinophagia</taxon>
        <taxon>Chitinophagales</taxon>
        <taxon>Chitinophagaceae</taxon>
        <taxon>Terrimonas</taxon>
    </lineage>
</organism>
<evidence type="ECO:0000313" key="3">
    <source>
        <dbReference type="Proteomes" id="UP001165367"/>
    </source>
</evidence>
<dbReference type="RefSeq" id="WP_237870368.1">
    <property type="nucleotide sequence ID" value="NZ_JAKLTR010000004.1"/>
</dbReference>
<keyword evidence="1" id="KW-0472">Membrane</keyword>
<feature type="transmembrane region" description="Helical" evidence="1">
    <location>
        <begin position="30"/>
        <end position="50"/>
    </location>
</feature>
<dbReference type="EMBL" id="JAKLTR010000004">
    <property type="protein sequence ID" value="MCG2614185.1"/>
    <property type="molecule type" value="Genomic_DNA"/>
</dbReference>
<gene>
    <name evidence="2" type="ORF">LZZ85_07825</name>
</gene>
<feature type="transmembrane region" description="Helical" evidence="1">
    <location>
        <begin position="7"/>
        <end position="24"/>
    </location>
</feature>
<keyword evidence="1" id="KW-1133">Transmembrane helix</keyword>
<name>A0ABS9KPG0_9BACT</name>
<reference evidence="2" key="1">
    <citation type="submission" date="2022-01" db="EMBL/GenBank/DDBJ databases">
        <authorList>
            <person name="Jo J.-H."/>
            <person name="Im W.-T."/>
        </authorList>
    </citation>
    <scope>NUCLEOTIDE SEQUENCE</scope>
    <source>
        <strain evidence="2">NA20</strain>
    </source>
</reference>
<keyword evidence="3" id="KW-1185">Reference proteome</keyword>